<comment type="caution">
    <text evidence="2">The sequence shown here is derived from an EMBL/GenBank/DDBJ whole genome shotgun (WGS) entry which is preliminary data.</text>
</comment>
<name>A0A844Z0N3_9SPHN</name>
<dbReference type="RefSeq" id="WP_160772471.1">
    <property type="nucleotide sequence ID" value="NZ_WTYV01000005.1"/>
</dbReference>
<proteinExistence type="predicted"/>
<dbReference type="OrthoDB" id="8420938at2"/>
<evidence type="ECO:0008006" key="4">
    <source>
        <dbReference type="Google" id="ProtNLM"/>
    </source>
</evidence>
<feature type="chain" id="PRO_5032873459" description="Copper-binding protein" evidence="1">
    <location>
        <begin position="22"/>
        <end position="139"/>
    </location>
</feature>
<reference evidence="2 3" key="1">
    <citation type="submission" date="2019-12" db="EMBL/GenBank/DDBJ databases">
        <title>Genomic-based taxomic classification of the family Erythrobacteraceae.</title>
        <authorList>
            <person name="Xu L."/>
        </authorList>
    </citation>
    <scope>NUCLEOTIDE SEQUENCE [LARGE SCALE GENOMIC DNA]</scope>
    <source>
        <strain evidence="2 3">M0322</strain>
    </source>
</reference>
<gene>
    <name evidence="2" type="ORF">GRI99_12985</name>
</gene>
<feature type="signal peptide" evidence="1">
    <location>
        <begin position="1"/>
        <end position="21"/>
    </location>
</feature>
<evidence type="ECO:0000313" key="2">
    <source>
        <dbReference type="EMBL" id="MXO72541.1"/>
    </source>
</evidence>
<protein>
    <recommendedName>
        <fullName evidence="4">Copper-binding protein</fullName>
    </recommendedName>
</protein>
<keyword evidence="1" id="KW-0732">Signal</keyword>
<dbReference type="InterPro" id="IPR046150">
    <property type="entry name" value="DUF6152"/>
</dbReference>
<dbReference type="AlphaFoldDB" id="A0A844Z0N3"/>
<keyword evidence="3" id="KW-1185">Reference proteome</keyword>
<evidence type="ECO:0000313" key="3">
    <source>
        <dbReference type="Proteomes" id="UP000466966"/>
    </source>
</evidence>
<organism evidence="2 3">
    <name type="scientific">Alteraurantiacibacter buctensis</name>
    <dbReference type="NCBI Taxonomy" id="1503981"/>
    <lineage>
        <taxon>Bacteria</taxon>
        <taxon>Pseudomonadati</taxon>
        <taxon>Pseudomonadota</taxon>
        <taxon>Alphaproteobacteria</taxon>
        <taxon>Sphingomonadales</taxon>
        <taxon>Erythrobacteraceae</taxon>
        <taxon>Alteraurantiacibacter</taxon>
    </lineage>
</organism>
<accession>A0A844Z0N3</accession>
<dbReference type="Pfam" id="PF19649">
    <property type="entry name" value="DUF6152"/>
    <property type="match status" value="1"/>
</dbReference>
<dbReference type="Proteomes" id="UP000466966">
    <property type="component" value="Unassembled WGS sequence"/>
</dbReference>
<evidence type="ECO:0000256" key="1">
    <source>
        <dbReference type="SAM" id="SignalP"/>
    </source>
</evidence>
<sequence>MTRILAAALAVAGAGTAAILAAPVVAHHSFAMFNQREIMTVEGTVREFQWTNPHAFIELEERHGNSTRTWSIELNSPNNLTRQGWRRTSLRPGDRISLRMNPLRNGEHGGLFLDLRKADGTVLDSGLPKNGQPINVPNF</sequence>
<dbReference type="EMBL" id="WTYV01000005">
    <property type="protein sequence ID" value="MXO72541.1"/>
    <property type="molecule type" value="Genomic_DNA"/>
</dbReference>